<feature type="transmembrane region" description="Helical" evidence="1">
    <location>
        <begin position="194"/>
        <end position="215"/>
    </location>
</feature>
<reference evidence="2 3" key="1">
    <citation type="submission" date="2023-07" db="EMBL/GenBank/DDBJ databases">
        <title>Sorghum-associated microbial communities from plants grown in Nebraska, USA.</title>
        <authorList>
            <person name="Schachtman D."/>
        </authorList>
    </citation>
    <scope>NUCLEOTIDE SEQUENCE [LARGE SCALE GENOMIC DNA]</scope>
    <source>
        <strain evidence="2 3">BE211</strain>
    </source>
</reference>
<keyword evidence="1" id="KW-0472">Membrane</keyword>
<accession>A0ABU1TVB3</accession>
<name>A0ABU1TVB3_9BACL</name>
<evidence type="ECO:0000313" key="3">
    <source>
        <dbReference type="Proteomes" id="UP001258181"/>
    </source>
</evidence>
<dbReference type="RefSeq" id="WP_310255460.1">
    <property type="nucleotide sequence ID" value="NZ_JAVDWA010000001.1"/>
</dbReference>
<organism evidence="2 3">
    <name type="scientific">Fictibacillus barbaricus</name>
    <dbReference type="NCBI Taxonomy" id="182136"/>
    <lineage>
        <taxon>Bacteria</taxon>
        <taxon>Bacillati</taxon>
        <taxon>Bacillota</taxon>
        <taxon>Bacilli</taxon>
        <taxon>Bacillales</taxon>
        <taxon>Fictibacillaceae</taxon>
        <taxon>Fictibacillus</taxon>
    </lineage>
</organism>
<proteinExistence type="predicted"/>
<dbReference type="EMBL" id="JAVDWA010000001">
    <property type="protein sequence ID" value="MDR7071102.1"/>
    <property type="molecule type" value="Genomic_DNA"/>
</dbReference>
<feature type="transmembrane region" description="Helical" evidence="1">
    <location>
        <begin position="221"/>
        <end position="239"/>
    </location>
</feature>
<dbReference type="Proteomes" id="UP001258181">
    <property type="component" value="Unassembled WGS sequence"/>
</dbReference>
<keyword evidence="3" id="KW-1185">Reference proteome</keyword>
<evidence type="ECO:0000256" key="1">
    <source>
        <dbReference type="SAM" id="Phobius"/>
    </source>
</evidence>
<feature type="transmembrane region" description="Helical" evidence="1">
    <location>
        <begin position="12"/>
        <end position="29"/>
    </location>
</feature>
<evidence type="ECO:0008006" key="4">
    <source>
        <dbReference type="Google" id="ProtNLM"/>
    </source>
</evidence>
<comment type="caution">
    <text evidence="2">The sequence shown here is derived from an EMBL/GenBank/DDBJ whole genome shotgun (WGS) entry which is preliminary data.</text>
</comment>
<keyword evidence="1" id="KW-0812">Transmembrane</keyword>
<sequence>MNSTVIQPIKWKPYLLLLSIVIGSNALLYKAPIFHPVPSPVLIGSMFDFLIVVPILTYYYIIRKRYSWKLTVLAALVSYGLAAFIIPDSLLKKVSFLSQVLLLLEAGFFVVELYLLITVLRRISRVKATFRELPAELPFLIKIKQAFNRHFSRTRMMDSAVSEITMIYYALFSWKKPPMLSGDIFTYHKKTSFIALNLMLIHALLIESIGLHFFFIQIDHILSLILLFLNAYSVLFLLGHMQAVRKVPLIAGKQSLIINVGFYKGIIVPYCNIKELRRYEGPETIPHSEKKNTFEALVSDFTPEKPYIDLILIDELTVDLIYGFKKKVSRVVIKVDDSPALYKLIEERMYEHRNSIEKME</sequence>
<evidence type="ECO:0000313" key="2">
    <source>
        <dbReference type="EMBL" id="MDR7071102.1"/>
    </source>
</evidence>
<gene>
    <name evidence="2" type="ORF">J2X07_000077</name>
</gene>
<feature type="transmembrane region" description="Helical" evidence="1">
    <location>
        <begin position="68"/>
        <end position="86"/>
    </location>
</feature>
<protein>
    <recommendedName>
        <fullName evidence="4">Beta-carotene 15,15'-monooxygenase</fullName>
    </recommendedName>
</protein>
<feature type="transmembrane region" description="Helical" evidence="1">
    <location>
        <begin position="41"/>
        <end position="61"/>
    </location>
</feature>
<feature type="transmembrane region" description="Helical" evidence="1">
    <location>
        <begin position="98"/>
        <end position="117"/>
    </location>
</feature>
<keyword evidence="1" id="KW-1133">Transmembrane helix</keyword>